<reference evidence="1 2" key="1">
    <citation type="submission" date="2013-08" db="EMBL/GenBank/DDBJ databases">
        <authorList>
            <person name="Huang J."/>
            <person name="Wang G."/>
        </authorList>
    </citation>
    <scope>NUCLEOTIDE SEQUENCE [LARGE SCALE GENOMIC DNA]</scope>
    <source>
        <strain evidence="1 2">BH030004</strain>
    </source>
</reference>
<dbReference type="Pfam" id="PF22871">
    <property type="entry name" value="AimR"/>
    <property type="match status" value="1"/>
</dbReference>
<evidence type="ECO:0000313" key="1">
    <source>
        <dbReference type="EMBL" id="KGX84771.1"/>
    </source>
</evidence>
<proteinExistence type="predicted"/>
<sequence>MSNTERCCNVDVIFEPFRNNGNESSLYMVYKTLTSQYELNQALHLVKEFCLSSTSEENQRKSLEFLYSSSFFEDINKMIEHNRISEVLENRQWADIFEIMINRKREHVDPYTILKKMERMKPESQEVEVYKTLLTIYSYYDLRETGKGASYFTRLIDQVNAIEDPLMEMYFQERLDDFWFYYHFYRNELILSRRYGFRLVKNSNNSFKVCGIHVVLALTYMLEDYDQAMYHCHEAIAISDRNGYRFSHSIRELNIPFISAVNGIYEGIQTSDPVENAHLSIAKGNIDEAVEVLSKIENPSKLQQYYLGKALGDVEILNKVYNEFIKEGHFFFAKLPLMELRKLKENQNH</sequence>
<dbReference type="STRING" id="1385511.GCA_000425225_00429"/>
<dbReference type="eggNOG" id="ENOG502Z9E0">
    <property type="taxonomic scope" value="Bacteria"/>
</dbReference>
<dbReference type="Proteomes" id="UP000030403">
    <property type="component" value="Unassembled WGS sequence"/>
</dbReference>
<dbReference type="NCBIfam" id="NF038310">
    <property type="entry name" value="lysogeny_AimR"/>
    <property type="match status" value="1"/>
</dbReference>
<dbReference type="EMBL" id="AVPF01000049">
    <property type="protein sequence ID" value="KGX84771.1"/>
    <property type="molecule type" value="Genomic_DNA"/>
</dbReference>
<keyword evidence="2" id="KW-1185">Reference proteome</keyword>
<dbReference type="OrthoDB" id="2692106at2"/>
<accession>A0A0A5FVE0</accession>
<dbReference type="RefSeq" id="WP_027447912.1">
    <property type="nucleotide sequence ID" value="NZ_AVPF01000049.1"/>
</dbReference>
<name>A0A0A5FVE0_9BACI</name>
<comment type="caution">
    <text evidence="1">The sequence shown here is derived from an EMBL/GenBank/DDBJ whole genome shotgun (WGS) entry which is preliminary data.</text>
</comment>
<dbReference type="AlphaFoldDB" id="A0A0A5FVE0"/>
<evidence type="ECO:0000313" key="2">
    <source>
        <dbReference type="Proteomes" id="UP000030403"/>
    </source>
</evidence>
<organism evidence="1 2">
    <name type="scientific">Pontibacillus marinus BH030004 = DSM 16465</name>
    <dbReference type="NCBI Taxonomy" id="1385511"/>
    <lineage>
        <taxon>Bacteria</taxon>
        <taxon>Bacillati</taxon>
        <taxon>Bacillota</taxon>
        <taxon>Bacilli</taxon>
        <taxon>Bacillales</taxon>
        <taxon>Bacillaceae</taxon>
        <taxon>Pontibacillus</taxon>
    </lineage>
</organism>
<protein>
    <submittedName>
        <fullName evidence="1">Uncharacterized protein</fullName>
    </submittedName>
</protein>
<dbReference type="InterPro" id="IPR047705">
    <property type="entry name" value="AimR-like"/>
</dbReference>
<gene>
    <name evidence="1" type="ORF">N783_16165</name>
</gene>